<reference evidence="7 8" key="1">
    <citation type="submission" date="2019-05" db="EMBL/GenBank/DDBJ databases">
        <title>Another draft genome of Portunus trituberculatus and its Hox gene families provides insights of decapod evolution.</title>
        <authorList>
            <person name="Jeong J.-H."/>
            <person name="Song I."/>
            <person name="Kim S."/>
            <person name="Choi T."/>
            <person name="Kim D."/>
            <person name="Ryu S."/>
            <person name="Kim W."/>
        </authorList>
    </citation>
    <scope>NUCLEOTIDE SEQUENCE [LARGE SCALE GENOMIC DNA]</scope>
    <source>
        <tissue evidence="7">Muscle</tissue>
    </source>
</reference>
<comment type="subcellular location">
    <subcellularLocation>
        <location evidence="1 6">Membrane</location>
        <topology evidence="1 6">Multi-pass membrane protein</topology>
    </subcellularLocation>
</comment>
<dbReference type="Proteomes" id="UP000324222">
    <property type="component" value="Unassembled WGS sequence"/>
</dbReference>
<feature type="transmembrane region" description="Helical" evidence="6">
    <location>
        <begin position="157"/>
        <end position="176"/>
    </location>
</feature>
<keyword evidence="3 6" id="KW-0812">Transmembrane</keyword>
<evidence type="ECO:0000313" key="8">
    <source>
        <dbReference type="Proteomes" id="UP000324222"/>
    </source>
</evidence>
<gene>
    <name evidence="7" type="primary">TVP23B</name>
    <name evidence="7" type="ORF">E2C01_005239</name>
</gene>
<evidence type="ECO:0000256" key="5">
    <source>
        <dbReference type="ARBA" id="ARBA00023136"/>
    </source>
</evidence>
<evidence type="ECO:0000256" key="3">
    <source>
        <dbReference type="ARBA" id="ARBA00022692"/>
    </source>
</evidence>
<comment type="caution">
    <text evidence="7">The sequence shown here is derived from an EMBL/GenBank/DDBJ whole genome shotgun (WGS) entry which is preliminary data.</text>
</comment>
<dbReference type="OrthoDB" id="2151161at2759"/>
<dbReference type="GO" id="GO:0009306">
    <property type="term" value="P:protein secretion"/>
    <property type="evidence" value="ECO:0007669"/>
    <property type="project" value="TreeGrafter"/>
</dbReference>
<evidence type="ECO:0000256" key="4">
    <source>
        <dbReference type="ARBA" id="ARBA00022989"/>
    </source>
</evidence>
<protein>
    <recommendedName>
        <fullName evidence="6">Golgi apparatus membrane protein TVP23 homolog</fullName>
    </recommendedName>
</protein>
<keyword evidence="8" id="KW-1185">Reference proteome</keyword>
<evidence type="ECO:0000313" key="7">
    <source>
        <dbReference type="EMBL" id="MPC12540.1"/>
    </source>
</evidence>
<proteinExistence type="inferred from homology"/>
<dbReference type="AlphaFoldDB" id="A0A5B7CSZ3"/>
<dbReference type="Pfam" id="PF05832">
    <property type="entry name" value="DUF846"/>
    <property type="match status" value="1"/>
</dbReference>
<keyword evidence="4 6" id="KW-1133">Transmembrane helix</keyword>
<accession>A0A5B7CSZ3</accession>
<dbReference type="PANTHER" id="PTHR13019:SF25">
    <property type="entry name" value="GOLGI APPARATUS MEMBRANE PROTEIN TVP23 HOMOLOG"/>
    <property type="match status" value="1"/>
</dbReference>
<keyword evidence="5 6" id="KW-0472">Membrane</keyword>
<evidence type="ECO:0000256" key="2">
    <source>
        <dbReference type="ARBA" id="ARBA00005467"/>
    </source>
</evidence>
<dbReference type="InterPro" id="IPR008564">
    <property type="entry name" value="TVP23-like"/>
</dbReference>
<name>A0A5B7CSZ3_PORTR</name>
<organism evidence="7 8">
    <name type="scientific">Portunus trituberculatus</name>
    <name type="common">Swimming crab</name>
    <name type="synonym">Neptunus trituberculatus</name>
    <dbReference type="NCBI Taxonomy" id="210409"/>
    <lineage>
        <taxon>Eukaryota</taxon>
        <taxon>Metazoa</taxon>
        <taxon>Ecdysozoa</taxon>
        <taxon>Arthropoda</taxon>
        <taxon>Crustacea</taxon>
        <taxon>Multicrustacea</taxon>
        <taxon>Malacostraca</taxon>
        <taxon>Eumalacostraca</taxon>
        <taxon>Eucarida</taxon>
        <taxon>Decapoda</taxon>
        <taxon>Pleocyemata</taxon>
        <taxon>Brachyura</taxon>
        <taxon>Eubrachyura</taxon>
        <taxon>Portunoidea</taxon>
        <taxon>Portunidae</taxon>
        <taxon>Portuninae</taxon>
        <taxon>Portunus</taxon>
    </lineage>
</organism>
<feature type="transmembrane region" description="Helical" evidence="6">
    <location>
        <begin position="54"/>
        <end position="83"/>
    </location>
</feature>
<dbReference type="PANTHER" id="PTHR13019">
    <property type="entry name" value="GOLGI APPARATUS MEMBRANE PROTEIN TVP23"/>
    <property type="match status" value="1"/>
</dbReference>
<feature type="transmembrane region" description="Helical" evidence="6">
    <location>
        <begin position="130"/>
        <end position="151"/>
    </location>
</feature>
<dbReference type="GO" id="GO:0016192">
    <property type="term" value="P:vesicle-mediated transport"/>
    <property type="evidence" value="ECO:0007669"/>
    <property type="project" value="TreeGrafter"/>
</dbReference>
<dbReference type="EMBL" id="VSRR010000221">
    <property type="protein sequence ID" value="MPC12540.1"/>
    <property type="molecule type" value="Genomic_DNA"/>
</dbReference>
<sequence length="223" mass="25048">MANNSSIMYGEDLDQVPLLDNEEPLDFGEEDLPKGRLKHPVVTTFHLLFRTAALVVYEFCGIFSSNFIGPFILIVVLLSLDFWTVKNITGRLMVGLRWWNYIDDEGQSHWVFEAKKGGLQGRVTKMEVRIFWVALVAFPVLWSIILLIAVVFSRFQWAIIVVIALTLSGSNLYGYVRCKMGKSDSISQSFKNMAAGLVQKQMVSNVTSMFTRAPPTATPSSTV</sequence>
<dbReference type="GO" id="GO:0000139">
    <property type="term" value="C:Golgi membrane"/>
    <property type="evidence" value="ECO:0007669"/>
    <property type="project" value="TreeGrafter"/>
</dbReference>
<comment type="similarity">
    <text evidence="2 6">Belongs to the TVP23 family.</text>
</comment>
<evidence type="ECO:0000256" key="6">
    <source>
        <dbReference type="RuleBase" id="RU361206"/>
    </source>
</evidence>
<evidence type="ECO:0000256" key="1">
    <source>
        <dbReference type="ARBA" id="ARBA00004141"/>
    </source>
</evidence>